<dbReference type="InterPro" id="IPR036047">
    <property type="entry name" value="F-box-like_dom_sf"/>
</dbReference>
<dbReference type="PANTHER" id="PTHR43215">
    <property type="entry name" value="RADIAL SPOKE HEAD 1 HOMOLOG"/>
    <property type="match status" value="1"/>
</dbReference>
<dbReference type="PANTHER" id="PTHR43215:SF14">
    <property type="entry name" value="RADIAL SPOKE HEAD 1 HOMOLOG"/>
    <property type="match status" value="1"/>
</dbReference>
<dbReference type="InterPro" id="IPR003409">
    <property type="entry name" value="MORN"/>
</dbReference>
<dbReference type="Gene3D" id="1.20.1280.50">
    <property type="match status" value="1"/>
</dbReference>
<sequence>MATLDSLPDELILHMLCVSESIDVVGRLAMTSRRYLFLVADRALWRHMCLMHFGLPLHKHFEASGKDWRWLYQAQSRDAPPIGAGVGGVILRGRVYWGDTMDGLPHGYGLGLCLPTRHRVPDAAVRIRRDPDVTAVLPNAVVGPCYEGQWTGGFMHGHGHRIYKDGSRYEGECHDDKRHGHGALAWPDGRRYEGQWHNDEKHGHGTFAWPDGQHYNGEWHDDKRHGHGVCACPNGERYEGEWHDDNVHGRGIYTSLDGQRYEGEWREGNMHGHGSYAWPNGNRYEGKWHHGKRQGYGVLAWSNGNQYAGAWHNGNRHGYGVSTWTSAGRHEHQQQCHDSPIDPRTSVDSQQHNGIWHNDRAHGPGVLTYTDGSALRGEWCNSVLTKAEVVRHCAKLCTRGVCACAASRAVAIASRVSVPP</sequence>
<gene>
    <name evidence="3" type="ORF">pmac_cds_492</name>
</gene>
<dbReference type="Pfam" id="PF02493">
    <property type="entry name" value="MORN"/>
    <property type="match status" value="9"/>
</dbReference>
<protein>
    <submittedName>
        <fullName evidence="3">Morn repeat domain containing protein</fullName>
    </submittedName>
</protein>
<evidence type="ECO:0000256" key="1">
    <source>
        <dbReference type="ARBA" id="ARBA00022737"/>
    </source>
</evidence>
<dbReference type="SUPFAM" id="SSF81383">
    <property type="entry name" value="F-box domain"/>
    <property type="match status" value="1"/>
</dbReference>
<dbReference type="GeneID" id="36841635"/>
<dbReference type="SMART" id="SM00698">
    <property type="entry name" value="MORN"/>
    <property type="match status" value="9"/>
</dbReference>
<organism evidence="3">
    <name type="scientific">Pandoravirus macleodensis</name>
    <dbReference type="NCBI Taxonomy" id="2107707"/>
    <lineage>
        <taxon>Viruses</taxon>
        <taxon>Pandoravirus</taxon>
    </lineage>
</organism>
<keyword evidence="1" id="KW-0677">Repeat</keyword>
<dbReference type="RefSeq" id="YP_009481176.1">
    <property type="nucleotide sequence ID" value="NC_037665.1"/>
</dbReference>
<dbReference type="Gene3D" id="2.20.110.10">
    <property type="entry name" value="Histone H3 K4-specific methyltransferase SET7/9 N-terminal domain"/>
    <property type="match status" value="4"/>
</dbReference>
<dbReference type="Proteomes" id="UP000249758">
    <property type="component" value="Segment"/>
</dbReference>
<accession>A0A2U7UFT6</accession>
<dbReference type="EMBL" id="MG011691">
    <property type="protein sequence ID" value="AVK77180.1"/>
    <property type="molecule type" value="Genomic_DNA"/>
</dbReference>
<proteinExistence type="predicted"/>
<name>A0A2U7UFT6_9VIRU</name>
<feature type="domain" description="F-box" evidence="2">
    <location>
        <begin position="1"/>
        <end position="48"/>
    </location>
</feature>
<evidence type="ECO:0000259" key="2">
    <source>
        <dbReference type="PROSITE" id="PS50181"/>
    </source>
</evidence>
<evidence type="ECO:0000313" key="3">
    <source>
        <dbReference type="EMBL" id="AVK77180.1"/>
    </source>
</evidence>
<dbReference type="InterPro" id="IPR001810">
    <property type="entry name" value="F-box_dom"/>
</dbReference>
<reference evidence="3" key="1">
    <citation type="journal article" date="2018" name="Nat. Commun.">
        <title>Diversity and evolution of the emerging Pandoraviridae family.</title>
        <authorList>
            <person name="Legendre M."/>
            <person name="Fabre E."/>
            <person name="Poirot O."/>
            <person name="Jeudy S."/>
            <person name="Lartigue A."/>
            <person name="Alempic J.M."/>
            <person name="Beucher L."/>
            <person name="Philippe N."/>
            <person name="Bertaux L."/>
            <person name="Christo-Foroux E."/>
            <person name="Labadie K."/>
            <person name="Coute Y."/>
            <person name="Abergel C."/>
            <person name="Claverie J.M."/>
        </authorList>
    </citation>
    <scope>NUCLEOTIDE SEQUENCE [LARGE SCALE GENOMIC DNA]</scope>
    <source>
        <strain evidence="3">Macleodensis</strain>
    </source>
</reference>
<dbReference type="SUPFAM" id="SSF82185">
    <property type="entry name" value="Histone H3 K4-specific methyltransferase SET7/9 N-terminal domain"/>
    <property type="match status" value="2"/>
</dbReference>
<dbReference type="PROSITE" id="PS50181">
    <property type="entry name" value="FBOX"/>
    <property type="match status" value="1"/>
</dbReference>
<dbReference type="KEGG" id="vg:36841635"/>